<evidence type="ECO:0000313" key="2">
    <source>
        <dbReference type="Proteomes" id="UP000030651"/>
    </source>
</evidence>
<sequence>MPGRIEIYLDVGNYIAFKQVIDTWSTLEAHGVEIDIKPVLLGAINAATGNKPPFSVPAKGKYGIYDGDRSQKAAGLPEITFPDDLIAISRTQIPLRALHYVKATYPRETYLTTWHYLLHALWSPEKQNISDAGVLAKVLAAAPKGFRGPGSVNAQEGGHRLFSESEVAAIMKAASEEQWKDALKQSVEEALKRGAFGAPWLWVTNDKGHGEPFFGSDRWHFVYEFLGLPHQKLKLLGPEGGAKL</sequence>
<dbReference type="GO" id="GO:0004364">
    <property type="term" value="F:glutathione transferase activity"/>
    <property type="evidence" value="ECO:0007669"/>
    <property type="project" value="TreeGrafter"/>
</dbReference>
<dbReference type="GeneID" id="19272543"/>
<dbReference type="PANTHER" id="PTHR42943">
    <property type="entry name" value="GLUTATHIONE S-TRANSFERASE KAPPA"/>
    <property type="match status" value="1"/>
</dbReference>
<dbReference type="AlphaFoldDB" id="W3X4A0"/>
<dbReference type="SUPFAM" id="SSF52833">
    <property type="entry name" value="Thioredoxin-like"/>
    <property type="match status" value="1"/>
</dbReference>
<dbReference type="Gene3D" id="3.40.30.10">
    <property type="entry name" value="Glutaredoxin"/>
    <property type="match status" value="1"/>
</dbReference>
<accession>W3X4A0</accession>
<dbReference type="Proteomes" id="UP000030651">
    <property type="component" value="Unassembled WGS sequence"/>
</dbReference>
<dbReference type="EMBL" id="KI912113">
    <property type="protein sequence ID" value="ETS80001.1"/>
    <property type="molecule type" value="Genomic_DNA"/>
</dbReference>
<dbReference type="InParanoid" id="W3X4A0"/>
<dbReference type="InterPro" id="IPR051924">
    <property type="entry name" value="GST_Kappa/NadH"/>
</dbReference>
<dbReference type="RefSeq" id="XP_007834302.1">
    <property type="nucleotide sequence ID" value="XM_007836111.1"/>
</dbReference>
<dbReference type="InterPro" id="IPR036249">
    <property type="entry name" value="Thioredoxin-like_sf"/>
</dbReference>
<dbReference type="PANTHER" id="PTHR42943:SF13">
    <property type="entry name" value="GLUTATHIONE S-TRANSFERASE KAPPA-RELATED"/>
    <property type="match status" value="1"/>
</dbReference>
<dbReference type="GO" id="GO:0004602">
    <property type="term" value="F:glutathione peroxidase activity"/>
    <property type="evidence" value="ECO:0007669"/>
    <property type="project" value="TreeGrafter"/>
</dbReference>
<keyword evidence="2" id="KW-1185">Reference proteome</keyword>
<proteinExistence type="predicted"/>
<dbReference type="STRING" id="1229662.W3X4A0"/>
<reference evidence="2" key="1">
    <citation type="journal article" date="2015" name="BMC Genomics">
        <title>Genomic and transcriptomic analysis of the endophytic fungus Pestalotiopsis fici reveals its lifestyle and high potential for synthesis of natural products.</title>
        <authorList>
            <person name="Wang X."/>
            <person name="Zhang X."/>
            <person name="Liu L."/>
            <person name="Xiang M."/>
            <person name="Wang W."/>
            <person name="Sun X."/>
            <person name="Che Y."/>
            <person name="Guo L."/>
            <person name="Liu G."/>
            <person name="Guo L."/>
            <person name="Wang C."/>
            <person name="Yin W.B."/>
            <person name="Stadler M."/>
            <person name="Zhang X."/>
            <person name="Liu X."/>
        </authorList>
    </citation>
    <scope>NUCLEOTIDE SEQUENCE [LARGE SCALE GENOMIC DNA]</scope>
    <source>
        <strain evidence="2">W106-1 / CGMCC3.15140</strain>
    </source>
</reference>
<name>W3X4A0_PESFW</name>
<dbReference type="KEGG" id="pfy:PFICI_07530"/>
<evidence type="ECO:0000313" key="1">
    <source>
        <dbReference type="EMBL" id="ETS80001.1"/>
    </source>
</evidence>
<protein>
    <submittedName>
        <fullName evidence="1">Uncharacterized protein</fullName>
    </submittedName>
</protein>
<dbReference type="OMA" id="PFWGFDR"/>
<dbReference type="GO" id="GO:0006749">
    <property type="term" value="P:glutathione metabolic process"/>
    <property type="evidence" value="ECO:0007669"/>
    <property type="project" value="TreeGrafter"/>
</dbReference>
<dbReference type="OrthoDB" id="4664297at2759"/>
<organism evidence="1 2">
    <name type="scientific">Pestalotiopsis fici (strain W106-1 / CGMCC3.15140)</name>
    <dbReference type="NCBI Taxonomy" id="1229662"/>
    <lineage>
        <taxon>Eukaryota</taxon>
        <taxon>Fungi</taxon>
        <taxon>Dikarya</taxon>
        <taxon>Ascomycota</taxon>
        <taxon>Pezizomycotina</taxon>
        <taxon>Sordariomycetes</taxon>
        <taxon>Xylariomycetidae</taxon>
        <taxon>Amphisphaeriales</taxon>
        <taxon>Sporocadaceae</taxon>
        <taxon>Pestalotiopsis</taxon>
    </lineage>
</organism>
<dbReference type="GO" id="GO:0005739">
    <property type="term" value="C:mitochondrion"/>
    <property type="evidence" value="ECO:0007669"/>
    <property type="project" value="TreeGrafter"/>
</dbReference>
<dbReference type="eggNOG" id="ENOG502RH77">
    <property type="taxonomic scope" value="Eukaryota"/>
</dbReference>
<dbReference type="GO" id="GO:0005777">
    <property type="term" value="C:peroxisome"/>
    <property type="evidence" value="ECO:0007669"/>
    <property type="project" value="TreeGrafter"/>
</dbReference>
<dbReference type="HOGENOM" id="CLU_069253_1_0_1"/>
<gene>
    <name evidence="1" type="ORF">PFICI_07530</name>
</gene>